<feature type="transmembrane region" description="Helical" evidence="1">
    <location>
        <begin position="73"/>
        <end position="91"/>
    </location>
</feature>
<protein>
    <submittedName>
        <fullName evidence="2">Uncharacterized protein</fullName>
    </submittedName>
</protein>
<gene>
    <name evidence="2" type="ORF">GCM10007053_07870</name>
</gene>
<feature type="transmembrane region" description="Helical" evidence="1">
    <location>
        <begin position="103"/>
        <end position="126"/>
    </location>
</feature>
<dbReference type="EMBL" id="BMYM01000001">
    <property type="protein sequence ID" value="GHD28468.1"/>
    <property type="molecule type" value="Genomic_DNA"/>
</dbReference>
<evidence type="ECO:0000256" key="1">
    <source>
        <dbReference type="SAM" id="Phobius"/>
    </source>
</evidence>
<keyword evidence="1" id="KW-1133">Transmembrane helix</keyword>
<feature type="transmembrane region" description="Helical" evidence="1">
    <location>
        <begin position="6"/>
        <end position="24"/>
    </location>
</feature>
<evidence type="ECO:0000313" key="3">
    <source>
        <dbReference type="Proteomes" id="UP000644693"/>
    </source>
</evidence>
<accession>A0A919CIP6</accession>
<comment type="caution">
    <text evidence="2">The sequence shown here is derived from an EMBL/GenBank/DDBJ whole genome shotgun (WGS) entry which is preliminary data.</text>
</comment>
<evidence type="ECO:0000313" key="2">
    <source>
        <dbReference type="EMBL" id="GHD28468.1"/>
    </source>
</evidence>
<reference evidence="2" key="1">
    <citation type="journal article" date="2014" name="Int. J. Syst. Evol. Microbiol.">
        <title>Complete genome sequence of Corynebacterium casei LMG S-19264T (=DSM 44701T), isolated from a smear-ripened cheese.</title>
        <authorList>
            <consortium name="US DOE Joint Genome Institute (JGI-PGF)"/>
            <person name="Walter F."/>
            <person name="Albersmeier A."/>
            <person name="Kalinowski J."/>
            <person name="Ruckert C."/>
        </authorList>
    </citation>
    <scope>NUCLEOTIDE SEQUENCE</scope>
    <source>
        <strain evidence="2">KCTC 23430</strain>
    </source>
</reference>
<feature type="transmembrane region" description="Helical" evidence="1">
    <location>
        <begin position="44"/>
        <end position="61"/>
    </location>
</feature>
<organism evidence="2 3">
    <name type="scientific">Parahalioglobus pacificus</name>
    <dbReference type="NCBI Taxonomy" id="930806"/>
    <lineage>
        <taxon>Bacteria</taxon>
        <taxon>Pseudomonadati</taxon>
        <taxon>Pseudomonadota</taxon>
        <taxon>Gammaproteobacteria</taxon>
        <taxon>Cellvibrionales</taxon>
        <taxon>Halieaceae</taxon>
        <taxon>Parahalioglobus</taxon>
    </lineage>
</organism>
<sequence>MIFLSVYTLTFAGMLVFSLITKVLMKLRGTYDRTPKAVQIEELVMAPIMLVGLIGSALYLFDVPLIGQTFWKIFAALFIVLSVVGYWMPKFQWIKQELDPRKFAIVFSILNLLNLPFVYMLINYAYVSYPI</sequence>
<proteinExistence type="predicted"/>
<keyword evidence="3" id="KW-1185">Reference proteome</keyword>
<dbReference type="Proteomes" id="UP000644693">
    <property type="component" value="Unassembled WGS sequence"/>
</dbReference>
<keyword evidence="1" id="KW-0812">Transmembrane</keyword>
<name>A0A919CIP6_9GAMM</name>
<reference evidence="2" key="2">
    <citation type="submission" date="2020-09" db="EMBL/GenBank/DDBJ databases">
        <authorList>
            <person name="Sun Q."/>
            <person name="Kim S."/>
        </authorList>
    </citation>
    <scope>NUCLEOTIDE SEQUENCE</scope>
    <source>
        <strain evidence="2">KCTC 23430</strain>
    </source>
</reference>
<dbReference type="AlphaFoldDB" id="A0A919CIP6"/>
<keyword evidence="1" id="KW-0472">Membrane</keyword>